<sequence>MDERGSRVMATIGVVAVLLGLVLILVEAHAPTAGVLSGLSALLIAAGVAALFVSGGVAQVVAIPVAIGLAGVGLVGAAAVGRTVATARRTPIRSGPQGLVGHAATVSSWDGDSGSVQADGGLWRARLAFGCPESPPPRSGDAVVVEAVHGLTLDVRRREPWEVLP</sequence>
<reference evidence="8" key="1">
    <citation type="journal article" date="2019" name="Int. J. Syst. Evol. Microbiol.">
        <title>The Global Catalogue of Microorganisms (GCM) 10K type strain sequencing project: providing services to taxonomists for standard genome sequencing and annotation.</title>
        <authorList>
            <consortium name="The Broad Institute Genomics Platform"/>
            <consortium name="The Broad Institute Genome Sequencing Center for Infectious Disease"/>
            <person name="Wu L."/>
            <person name="Ma J."/>
        </authorList>
    </citation>
    <scope>NUCLEOTIDE SEQUENCE [LARGE SCALE GENOMIC DNA]</scope>
    <source>
        <strain evidence="8">JCM 32206</strain>
    </source>
</reference>
<dbReference type="InterPro" id="IPR002810">
    <property type="entry name" value="NfeD-like_C"/>
</dbReference>
<evidence type="ECO:0000256" key="5">
    <source>
        <dbReference type="SAM" id="Phobius"/>
    </source>
</evidence>
<feature type="transmembrane region" description="Helical" evidence="5">
    <location>
        <begin position="60"/>
        <end position="80"/>
    </location>
</feature>
<dbReference type="InterPro" id="IPR012340">
    <property type="entry name" value="NA-bd_OB-fold"/>
</dbReference>
<keyword evidence="3 5" id="KW-1133">Transmembrane helix</keyword>
<protein>
    <recommendedName>
        <fullName evidence="6">NfeD-like C-terminal domain-containing protein</fullName>
    </recommendedName>
</protein>
<comment type="caution">
    <text evidence="7">The sequence shown here is derived from an EMBL/GenBank/DDBJ whole genome shotgun (WGS) entry which is preliminary data.</text>
</comment>
<gene>
    <name evidence="7" type="ORF">GCM10023094_27530</name>
</gene>
<evidence type="ECO:0000256" key="3">
    <source>
        <dbReference type="ARBA" id="ARBA00022989"/>
    </source>
</evidence>
<keyword evidence="8" id="KW-1185">Reference proteome</keyword>
<comment type="subcellular location">
    <subcellularLocation>
        <location evidence="1">Membrane</location>
        <topology evidence="1">Multi-pass membrane protein</topology>
    </subcellularLocation>
</comment>
<keyword evidence="2 5" id="KW-0812">Transmembrane</keyword>
<keyword evidence="4 5" id="KW-0472">Membrane</keyword>
<organism evidence="7 8">
    <name type="scientific">Rhodococcus olei</name>
    <dbReference type="NCBI Taxonomy" id="2161675"/>
    <lineage>
        <taxon>Bacteria</taxon>
        <taxon>Bacillati</taxon>
        <taxon>Actinomycetota</taxon>
        <taxon>Actinomycetes</taxon>
        <taxon>Mycobacteriales</taxon>
        <taxon>Nocardiaceae</taxon>
        <taxon>Rhodococcus</taxon>
    </lineage>
</organism>
<name>A0ABP8P534_9NOCA</name>
<dbReference type="PANTHER" id="PTHR33507:SF4">
    <property type="entry name" value="NODULATION COMPETITIVENESS PROTEIN NFED"/>
    <property type="match status" value="1"/>
</dbReference>
<dbReference type="Proteomes" id="UP001501183">
    <property type="component" value="Unassembled WGS sequence"/>
</dbReference>
<feature type="domain" description="NfeD-like C-terminal" evidence="6">
    <location>
        <begin position="97"/>
        <end position="157"/>
    </location>
</feature>
<evidence type="ECO:0000256" key="1">
    <source>
        <dbReference type="ARBA" id="ARBA00004141"/>
    </source>
</evidence>
<accession>A0ABP8P534</accession>
<proteinExistence type="predicted"/>
<evidence type="ECO:0000256" key="4">
    <source>
        <dbReference type="ARBA" id="ARBA00023136"/>
    </source>
</evidence>
<dbReference type="InterPro" id="IPR052165">
    <property type="entry name" value="Membrane_assoc_protease"/>
</dbReference>
<dbReference type="EMBL" id="BAABFB010000044">
    <property type="protein sequence ID" value="GAA4480646.1"/>
    <property type="molecule type" value="Genomic_DNA"/>
</dbReference>
<dbReference type="Pfam" id="PF01957">
    <property type="entry name" value="NfeD"/>
    <property type="match status" value="1"/>
</dbReference>
<dbReference type="PANTHER" id="PTHR33507">
    <property type="entry name" value="INNER MEMBRANE PROTEIN YBBJ"/>
    <property type="match status" value="1"/>
</dbReference>
<evidence type="ECO:0000256" key="2">
    <source>
        <dbReference type="ARBA" id="ARBA00022692"/>
    </source>
</evidence>
<dbReference type="SUPFAM" id="SSF141322">
    <property type="entry name" value="NfeD domain-like"/>
    <property type="match status" value="1"/>
</dbReference>
<feature type="transmembrane region" description="Helical" evidence="5">
    <location>
        <begin position="6"/>
        <end position="26"/>
    </location>
</feature>
<evidence type="ECO:0000259" key="6">
    <source>
        <dbReference type="Pfam" id="PF01957"/>
    </source>
</evidence>
<evidence type="ECO:0000313" key="7">
    <source>
        <dbReference type="EMBL" id="GAA4480646.1"/>
    </source>
</evidence>
<feature type="transmembrane region" description="Helical" evidence="5">
    <location>
        <begin position="33"/>
        <end position="54"/>
    </location>
</feature>
<dbReference type="Gene3D" id="2.40.50.140">
    <property type="entry name" value="Nucleic acid-binding proteins"/>
    <property type="match status" value="1"/>
</dbReference>
<evidence type="ECO:0000313" key="8">
    <source>
        <dbReference type="Proteomes" id="UP001501183"/>
    </source>
</evidence>